<protein>
    <submittedName>
        <fullName evidence="2">Uncharacterized protein</fullName>
    </submittedName>
</protein>
<dbReference type="RefSeq" id="WP_126841884.1">
    <property type="nucleotide sequence ID" value="NZ_PIQH01000006.1"/>
</dbReference>
<dbReference type="AlphaFoldDB" id="A0A432ZQ75"/>
<gene>
    <name evidence="2" type="ORF">CWI84_07035</name>
</gene>
<dbReference type="EMBL" id="PIQH01000006">
    <property type="protein sequence ID" value="RUO80047.1"/>
    <property type="molecule type" value="Genomic_DNA"/>
</dbReference>
<reference evidence="2 3" key="1">
    <citation type="journal article" date="2011" name="Front. Microbiol.">
        <title>Genomic signatures of strain selection and enhancement in Bacillus atrophaeus var. globigii, a historical biowarfare simulant.</title>
        <authorList>
            <person name="Gibbons H.S."/>
            <person name="Broomall S.M."/>
            <person name="McNew L.A."/>
            <person name="Daligault H."/>
            <person name="Chapman C."/>
            <person name="Bruce D."/>
            <person name="Karavis M."/>
            <person name="Krepps M."/>
            <person name="McGregor P.A."/>
            <person name="Hong C."/>
            <person name="Park K.H."/>
            <person name="Akmal A."/>
            <person name="Feldman A."/>
            <person name="Lin J.S."/>
            <person name="Chang W.E."/>
            <person name="Higgs B.W."/>
            <person name="Demirev P."/>
            <person name="Lindquist J."/>
            <person name="Liem A."/>
            <person name="Fochler E."/>
            <person name="Read T.D."/>
            <person name="Tapia R."/>
            <person name="Johnson S."/>
            <person name="Bishop-Lilly K.A."/>
            <person name="Detter C."/>
            <person name="Han C."/>
            <person name="Sozhamannan S."/>
            <person name="Rosenzweig C.N."/>
            <person name="Skowronski E.W."/>
        </authorList>
    </citation>
    <scope>NUCLEOTIDE SEQUENCE [LARGE SCALE GENOMIC DNA]</scope>
    <source>
        <strain evidence="2 3">CC-PW-9</strain>
    </source>
</reference>
<evidence type="ECO:0000313" key="3">
    <source>
        <dbReference type="Proteomes" id="UP000287996"/>
    </source>
</evidence>
<organism evidence="2 3">
    <name type="scientific">Idiomarina tyrosinivorans</name>
    <dbReference type="NCBI Taxonomy" id="1445662"/>
    <lineage>
        <taxon>Bacteria</taxon>
        <taxon>Pseudomonadati</taxon>
        <taxon>Pseudomonadota</taxon>
        <taxon>Gammaproteobacteria</taxon>
        <taxon>Alteromonadales</taxon>
        <taxon>Idiomarinaceae</taxon>
        <taxon>Idiomarina</taxon>
    </lineage>
</organism>
<comment type="caution">
    <text evidence="2">The sequence shown here is derived from an EMBL/GenBank/DDBJ whole genome shotgun (WGS) entry which is preliminary data.</text>
</comment>
<evidence type="ECO:0000256" key="1">
    <source>
        <dbReference type="SAM" id="SignalP"/>
    </source>
</evidence>
<keyword evidence="1" id="KW-0732">Signal</keyword>
<keyword evidence="3" id="KW-1185">Reference proteome</keyword>
<dbReference type="Proteomes" id="UP000287996">
    <property type="component" value="Unassembled WGS sequence"/>
</dbReference>
<feature type="chain" id="PRO_5019570322" evidence="1">
    <location>
        <begin position="19"/>
        <end position="95"/>
    </location>
</feature>
<evidence type="ECO:0000313" key="2">
    <source>
        <dbReference type="EMBL" id="RUO80047.1"/>
    </source>
</evidence>
<proteinExistence type="predicted"/>
<sequence length="95" mass="10587">MKRLIIAVAMLCSFSALAEVPSAENMPHYLVTANSAHYQDTIRGSIKLMQRQTYQQLLVNNQQMNRQHLEATANAVAAQLGYAYETNAVAHFHAP</sequence>
<feature type="signal peptide" evidence="1">
    <location>
        <begin position="1"/>
        <end position="18"/>
    </location>
</feature>
<name>A0A432ZQ75_9GAMM</name>
<accession>A0A432ZQ75</accession>